<feature type="compositionally biased region" description="Low complexity" evidence="1">
    <location>
        <begin position="176"/>
        <end position="204"/>
    </location>
</feature>
<gene>
    <name evidence="2" type="ORF">L248_2106</name>
</gene>
<dbReference type="InterPro" id="IPR036388">
    <property type="entry name" value="WH-like_DNA-bd_sf"/>
</dbReference>
<organism evidence="2 3">
    <name type="scientific">Schleiferilactobacillus shenzhenensis LY-73</name>
    <dbReference type="NCBI Taxonomy" id="1231336"/>
    <lineage>
        <taxon>Bacteria</taxon>
        <taxon>Bacillati</taxon>
        <taxon>Bacillota</taxon>
        <taxon>Bacilli</taxon>
        <taxon>Lactobacillales</taxon>
        <taxon>Lactobacillaceae</taxon>
        <taxon>Schleiferilactobacillus</taxon>
    </lineage>
</organism>
<feature type="region of interest" description="Disordered" evidence="1">
    <location>
        <begin position="176"/>
        <end position="263"/>
    </location>
</feature>
<evidence type="ECO:0000256" key="1">
    <source>
        <dbReference type="SAM" id="MobiDB-lite"/>
    </source>
</evidence>
<dbReference type="SUPFAM" id="SSF88659">
    <property type="entry name" value="Sigma3 and sigma4 domains of RNA polymerase sigma factors"/>
    <property type="match status" value="1"/>
</dbReference>
<dbReference type="HOGENOM" id="CLU_257794_0_0_9"/>
<dbReference type="Gene3D" id="1.10.10.10">
    <property type="entry name" value="Winged helix-like DNA-binding domain superfamily/Winged helix DNA-binding domain"/>
    <property type="match status" value="1"/>
</dbReference>
<feature type="compositionally biased region" description="Polar residues" evidence="1">
    <location>
        <begin position="205"/>
        <end position="228"/>
    </location>
</feature>
<accession>U4TQU5</accession>
<dbReference type="InterPro" id="IPR013324">
    <property type="entry name" value="RNA_pol_sigma_r3/r4-like"/>
</dbReference>
<dbReference type="Proteomes" id="UP000030647">
    <property type="component" value="Unassembled WGS sequence"/>
</dbReference>
<protein>
    <recommendedName>
        <fullName evidence="4">RNA polymerase sigma-70 region 4 domain-containing protein</fullName>
    </recommendedName>
</protein>
<proteinExistence type="predicted"/>
<feature type="compositionally biased region" description="Polar residues" evidence="1">
    <location>
        <begin position="244"/>
        <end position="263"/>
    </location>
</feature>
<reference evidence="3" key="1">
    <citation type="journal article" date="2013" name="Genome Announc.">
        <title>Whole-Genome Sequencing of Lactobacillus shenzhenensis Strain LY-73T.</title>
        <authorList>
            <person name="Lin Z."/>
            <person name="Liu Z."/>
            <person name="Yang R."/>
            <person name="Zou Y."/>
            <person name="Wan D."/>
            <person name="Chen J."/>
            <person name="Guo M."/>
            <person name="Zhao J."/>
            <person name="Fang C."/>
            <person name="Yang R."/>
            <person name="Liu F."/>
        </authorList>
    </citation>
    <scope>NUCLEOTIDE SEQUENCE [LARGE SCALE GENOMIC DNA]</scope>
    <source>
        <strain evidence="3">LY-73</strain>
    </source>
</reference>
<sequence length="1349" mass="149937">METAAMVNGILFPQFWQIQDSVAWLRWVTGVPVMAADIARSSANGPVLAPTAVLNRIQDTAPAGFQQLLKLHWLFGVQIHDPALAISPTRNQPLQGEERIITAHRFGPIVTRNRRLRARLAELAIMGEDQFFGLVLDRLYPNTLAGDAKIAGEVKALLQIVRVTPYAALVSETADSASESATEPHARTAAAASSTGTASNTGQSQPLPSAKESQSMSARDSSPKTSAATVAHSAGTRDQPAVWSASSNDSQDAQNTNSSARNPNSVLAIYARKHQLQPGPVPTPPVARTAPFTRSDKDQAALTAYARSVEAHEDTAAGTAKDSAVNDTPVAPEENIRTIFNTSADGTILRAFANADMVSVRDISDAKLHGLLKARNIGPKRMARMITILSRWCDRYAHLASAGALRAEIDRFTTEWDDPALQDDHAPLPPDTPAVPLVLPAILTHDDTPVRQAFAGTYNRVFQTVLTRLEVEKVSDLTPAKFDQMMQLHGIGADQQQRFMAILTERAALLEERAAVDRTVPVAIDLIVPLWANNPEAVPAWLADHSLLYPVRSHFALKTDPAVSALFGADRLPVERASQYPAWLQNQIDTLAQQAELPTADTAMWRRALILYLQTDWQMPAAQAEAQVAALTAEQIRENAALLHQVDPRPFAEHLTAFKEQQTTRRELIFDERTLSGATLESIAAPLHITRERVRQEEGKALRYFTQYWRDNRLTLRVLVESQVRPIDWAGRYSKHFSRMIQRLLPNSAPLATLWFGSVDVTPAQRAIVAAAVNQPEEITPAQLTAALTDHGQKLFPAQRQAVLHDLGYTEYPGVILHHTGKLTQGAMLVWLIRRQIGTQPFTADGAFAEQLNTAAHQYFGRTLFTENDRRTRHFSTMIERAITADQIISIGNGHYRLFAPERYDRAVFAQMAAYCRTQFQEGRWVIRDDGLWARFKDLLSPEISADEAYHVFRHFYPDDFRYSNSRSDDIYPLHQAPLTNAEQLRHYLHTHGWRVSTAQFQQVMGWPDYSLSQTVASMPDVVNTGGALQLVDVAAGQRLIGEQLRAYVTAQYQTAGGMFATDLERYVTQQLQPTVDPTGKLFARAHIKDRAALMAVVQAVLPDTEVVNNRLLRPVGSTLTVGALYGRQAAQWAEPRTLTDIHSDFLAQGHSRHQWASSRFRLLNEAGLVPVAENRYFPQNRLPRSPELTAAVTAVLQAHTQAPGYVSVRWLTAADTQVLPALPWPWTPELVWSYGQLLGWRSLAWAHNVFFFFTPLVLVPAETPFTSMVQLAAVVAAEHLTKPEPATALYDFFVALRLMPRKESSSKRVLPKRMLAQGLIVQDDEQMVRRAPNWQDRLRQMGIPVPPE</sequence>
<evidence type="ECO:0000313" key="3">
    <source>
        <dbReference type="Proteomes" id="UP000030647"/>
    </source>
</evidence>
<name>U4TQU5_9LACO</name>
<evidence type="ECO:0008006" key="4">
    <source>
        <dbReference type="Google" id="ProtNLM"/>
    </source>
</evidence>
<evidence type="ECO:0000313" key="2">
    <source>
        <dbReference type="EMBL" id="ERL63872.1"/>
    </source>
</evidence>
<dbReference type="EMBL" id="KI271611">
    <property type="protein sequence ID" value="ERL63872.1"/>
    <property type="molecule type" value="Genomic_DNA"/>
</dbReference>
<dbReference type="STRING" id="1231336.L248_2106"/>
<keyword evidence="3" id="KW-1185">Reference proteome</keyword>